<evidence type="ECO:0000256" key="1">
    <source>
        <dbReference type="SAM" id="MobiDB-lite"/>
    </source>
</evidence>
<reference evidence="2" key="5">
    <citation type="submission" date="2006-07" db="EMBL/GenBank/DDBJ databases">
        <authorList>
            <person name="Buell R."/>
        </authorList>
    </citation>
    <scope>NUCLEOTIDE SEQUENCE</scope>
</reference>
<evidence type="ECO:0000313" key="4">
    <source>
        <dbReference type="EMBL" id="BAH00471.1"/>
    </source>
</evidence>
<accession>Q339M8</accession>
<feature type="region of interest" description="Disordered" evidence="1">
    <location>
        <begin position="92"/>
        <end position="122"/>
    </location>
</feature>
<reference evidence="2" key="1">
    <citation type="journal article" date="2003" name="Science">
        <title>In-depth view of structure, activity, and evolution of rice chromosome 10.</title>
        <authorList>
            <consortium name="Rice Chromosome 10 Sequencing Consortium"/>
        </authorList>
    </citation>
    <scope>NUCLEOTIDE SEQUENCE [LARGE SCALE GENOMIC DNA]</scope>
</reference>
<feature type="region of interest" description="Disordered" evidence="1">
    <location>
        <begin position="1"/>
        <end position="76"/>
    </location>
</feature>
<dbReference type="EMBL" id="DP000086">
    <property type="protein sequence ID" value="ABB47249.1"/>
    <property type="molecule type" value="Genomic_DNA"/>
</dbReference>
<dbReference type="EMBL" id="AK121406">
    <property type="protein sequence ID" value="BAH00471.1"/>
    <property type="molecule type" value="mRNA"/>
</dbReference>
<sequence>MTSPVRAGRGPLLARAGDPPSPPHRRLMGARSSVTARRDLGSSTPAATRSDEDNASPLSSSGQHGDGAPRAAAAQIRPAAVPSSWLLDWGRSSMVASRGDSCPPHSPTTPSRPPHRTEPPHGLVLAVARPRRPRPAAASFIAVPL</sequence>
<evidence type="ECO:0000313" key="2">
    <source>
        <dbReference type="EMBL" id="ABB47249.1"/>
    </source>
</evidence>
<name>Q339M8_ORYSJ</name>
<reference evidence="4" key="3">
    <citation type="submission" date="2003-01" db="EMBL/GenBank/DDBJ databases">
        <title>Collection, mapping, and annotation of 28K full-length cDNA clones from japonica rice.</title>
        <authorList>
            <person name="Adachi J."/>
            <person name="Aizawa K."/>
            <person name="Akimura T."/>
            <person name="Arakawa T."/>
            <person name="Carninci P."/>
            <person name="Doi K."/>
            <person name="Fujimura T."/>
            <person name="Fukuda S."/>
            <person name="Hanagaki T."/>
            <person name="Hara A."/>
            <person name="Hashizume W."/>
            <person name="Hayashida K."/>
            <person name="Hayashizaki Y."/>
            <person name="Hayatsu N."/>
            <person name="Hiramoto K."/>
            <person name="Hiraoka T."/>
            <person name="Hori F."/>
            <person name="Hotta I."/>
            <person name="Iida J."/>
            <person name="Iida Y."/>
            <person name="Ikeda R."/>
            <person name="Imamura K."/>
            <person name="Imotani K."/>
            <person name="Ishibiki J."/>
            <person name="Ishii Y."/>
            <person name="Ishikawa M."/>
            <person name="Itoh M."/>
            <person name="Kagawa I."/>
            <person name="Kanagawa S."/>
            <person name="Katoh H."/>
            <person name="Kawagashira N."/>
            <person name="Kawai J."/>
            <person name="Kawamata M."/>
            <person name="Kikuchi S."/>
            <person name="Kishikawa-Hirozane T."/>
            <person name="Kishimoto N."/>
            <person name="Kobayashi M."/>
            <person name="Kodama T."/>
            <person name="Kojima K."/>
            <person name="Kojima Y."/>
            <person name="Kondo S."/>
            <person name="Konno H."/>
            <person name="Kouda M."/>
            <person name="Koya S."/>
            <person name="Kurihara C."/>
            <person name="Kurosaki T."/>
            <person name="Kusumegi T."/>
            <person name="Li C."/>
            <person name="Lu M."/>
            <person name="Masuda H."/>
            <person name="Matsubara K."/>
            <person name="Matsuyama T."/>
            <person name="Miura J."/>
            <person name="Miyazaki A."/>
            <person name="Mizuno K."/>
            <person name="Murakami K."/>
            <person name="Murata M."/>
            <person name="Nagata T."/>
            <person name="Nakahama Y."/>
            <person name="Nakamura M."/>
            <person name="Namiki T."/>
            <person name="Narikawa R."/>
            <person name="Niikura J."/>
            <person name="Nishi K."/>
            <person name="Nomura K."/>
            <person name="Numasaki R."/>
            <person name="Ohneda E."/>
            <person name="Ohno M."/>
            <person name="Ohtsuki K."/>
            <person name="Oka M."/>
            <person name="Ooka H."/>
            <person name="Osato N."/>
            <person name="Ota Y."/>
            <person name="Otomo Y."/>
            <person name="Ryu R."/>
            <person name="Saitoh H."/>
            <person name="Sakai C."/>
            <person name="Sakai K."/>
            <person name="Sakazume N."/>
            <person name="Sano H."/>
            <person name="Sasaki D."/>
            <person name="Sato K."/>
            <person name="Satoh K."/>
            <person name="Shibata K."/>
            <person name="Shinagawa A."/>
            <person name="Shiraki T."/>
            <person name="Shishiki T."/>
            <person name="Sogabe Y."/>
            <person name="Sugano S."/>
            <person name="Sugiyama A."/>
            <person name="Suzuki K."/>
            <person name="Suzuki Y."/>
            <person name="Tagami M."/>
            <person name="Tagami-Takeda Y."/>
            <person name="Tagawa A."/>
            <person name="Takahashi F."/>
            <person name="Takaku-Akahira S."/>
            <person name="Tanaka T."/>
            <person name="Tomaru A."/>
            <person name="Toya T."/>
            <person name="Tsunoda Y."/>
            <person name="Ueda M."/>
            <person name="Waki K."/>
            <person name="Xie Q."/>
            <person name="Yahagi W."/>
            <person name="Yamada H."/>
            <person name="Yamamoto M."/>
            <person name="Yasunishi A."/>
            <person name="Yazaki J."/>
            <person name="Yokomizo S."/>
            <person name="Yoshimura A."/>
        </authorList>
    </citation>
    <scope>NUCLEOTIDE SEQUENCE</scope>
</reference>
<evidence type="ECO:0000313" key="3">
    <source>
        <dbReference type="EMBL" id="BAG91468.1"/>
    </source>
</evidence>
<reference evidence="2" key="4">
    <citation type="submission" date="2003-05" db="EMBL/GenBank/DDBJ databases">
        <authorList>
            <person name="Buell C.R."/>
            <person name="Wing R.A."/>
            <person name="McCombie W.R."/>
            <person name="Messing J."/>
            <person name="Yuan Q."/>
            <person name="Ouyang S."/>
        </authorList>
    </citation>
    <scope>NUCLEOTIDE SEQUENCE</scope>
</reference>
<dbReference type="EMBL" id="AK069512">
    <property type="protein sequence ID" value="BAG91468.1"/>
    <property type="molecule type" value="mRNA"/>
</dbReference>
<proteinExistence type="evidence at transcript level"/>
<protein>
    <submittedName>
        <fullName evidence="2">Expressed protein</fullName>
    </submittedName>
    <submittedName>
        <fullName evidence="3">cDNA clone:J023019C10, full insert sequence</fullName>
    </submittedName>
    <submittedName>
        <fullName evidence="4">cDNA clone:J023132I19, full insert sequence</fullName>
    </submittedName>
</protein>
<organism evidence="2">
    <name type="scientific">Oryza sativa subsp. japonica</name>
    <name type="common">Rice</name>
    <dbReference type="NCBI Taxonomy" id="39947"/>
    <lineage>
        <taxon>Eukaryota</taxon>
        <taxon>Viridiplantae</taxon>
        <taxon>Streptophyta</taxon>
        <taxon>Embryophyta</taxon>
        <taxon>Tracheophyta</taxon>
        <taxon>Spermatophyta</taxon>
        <taxon>Magnoliopsida</taxon>
        <taxon>Liliopsida</taxon>
        <taxon>Poales</taxon>
        <taxon>Poaceae</taxon>
        <taxon>BOP clade</taxon>
        <taxon>Oryzoideae</taxon>
        <taxon>Oryzeae</taxon>
        <taxon>Oryzinae</taxon>
        <taxon>Oryza</taxon>
        <taxon>Oryza sativa</taxon>
    </lineage>
</organism>
<gene>
    <name evidence="2" type="ordered locus">LOC_Os10g20230</name>
</gene>
<reference evidence="3" key="2">
    <citation type="journal article" date="2003" name="Science">
        <title>Collection, Mapping, and Annotation of Over 28,000 cDNA Clones from japonica Rice.</title>
        <authorList>
            <person name="Kikuchi S."/>
            <person name="Satoh K."/>
            <person name="Nagata T."/>
            <person name="Kawagashira N."/>
            <person name="Doi K."/>
            <person name="Kishimoto N."/>
            <person name="Yazaki J."/>
            <person name="Ishikawa M."/>
            <person name="Yamada H."/>
            <person name="Ooka H."/>
            <person name="Hotta I."/>
            <person name="Kojima K."/>
            <person name="Namiki T."/>
            <person name="Ohneda E."/>
            <person name="Yahagi W."/>
            <person name="Suzuki K."/>
            <person name="Li C."/>
            <person name="Ohtsuki K."/>
            <person name="Shishiki T."/>
            <person name="Otomo Y."/>
            <person name="Murakami K."/>
            <person name="Iida Y."/>
            <person name="Sugano S."/>
            <person name="Fujimura T."/>
            <person name="Suzuki Y."/>
            <person name="Tsunoda Y."/>
            <person name="Kurosaki T."/>
            <person name="Kodama T."/>
            <person name="Masuda H."/>
            <person name="Kobayashi M."/>
            <person name="Xie Q."/>
            <person name="Lu M."/>
            <person name="Narikawa R."/>
            <person name="Sugiyama A."/>
            <person name="Mizuno K."/>
            <person name="Yokomizo S."/>
            <person name="Niikura J."/>
            <person name="Ikeda R."/>
            <person name="Ishibiki J."/>
            <person name="Kawamata M."/>
            <person name="Yoshimura A."/>
            <person name="Miura J."/>
            <person name="Kusumegi T."/>
            <person name="Oka M."/>
            <person name="Ryu R."/>
            <person name="Ueda M."/>
            <person name="Matsubara K."/>
            <person name="Kawai J."/>
            <person name="Carninci P."/>
            <person name="Adachi J."/>
            <person name="Aizawa K."/>
            <person name="Arakawa T."/>
            <person name="Fukuda S."/>
            <person name="Hara A."/>
            <person name="Hashidume W."/>
            <person name="Hayatsu N."/>
            <person name="Imotani K."/>
            <person name="Ishii Y."/>
            <person name="Itoh M."/>
            <person name="Kagawa I."/>
            <person name="Kondo S."/>
            <person name="Konno H."/>
            <person name="Miyazaki A."/>
            <person name="Osato N."/>
            <person name="Ota Y."/>
            <person name="Saito R."/>
            <person name="Sasaki D."/>
            <person name="Sato K."/>
            <person name="Shibata K."/>
            <person name="Shinagawa A."/>
            <person name="Shiraki T."/>
            <person name="Yoshino M."/>
            <person name="Hayashizaki Y."/>
        </authorList>
    </citation>
    <scope>NUCLEOTIDE SEQUENCE</scope>
</reference>
<dbReference type="AlphaFoldDB" id="Q339M8"/>